<name>A0A5N3SAD9_9VIBR</name>
<reference evidence="4 5" key="1">
    <citation type="submission" date="2019-09" db="EMBL/GenBank/DDBJ databases">
        <title>Vibrio Fortis S7-72.</title>
        <authorList>
            <person name="Das S.K."/>
        </authorList>
    </citation>
    <scope>NUCLEOTIDE SEQUENCE [LARGE SCALE GENOMIC DNA]</scope>
    <source>
        <strain evidence="4 5">S7-72</strain>
    </source>
</reference>
<dbReference type="EMBL" id="VXDD01000001">
    <property type="protein sequence ID" value="KAB0303639.1"/>
    <property type="molecule type" value="Genomic_DNA"/>
</dbReference>
<dbReference type="InterPro" id="IPR011990">
    <property type="entry name" value="TPR-like_helical_dom_sf"/>
</dbReference>
<dbReference type="PANTHER" id="PTHR22550">
    <property type="entry name" value="SPORE GERMINATION PROTEIN"/>
    <property type="match status" value="1"/>
</dbReference>
<gene>
    <name evidence="4" type="ORF">F2Z80_06685</name>
</gene>
<dbReference type="PROSITE" id="PS50234">
    <property type="entry name" value="VWFA"/>
    <property type="match status" value="1"/>
</dbReference>
<feature type="region of interest" description="Disordered" evidence="1">
    <location>
        <begin position="446"/>
        <end position="486"/>
    </location>
</feature>
<dbReference type="InterPro" id="IPR002035">
    <property type="entry name" value="VWF_A"/>
</dbReference>
<evidence type="ECO:0000313" key="4">
    <source>
        <dbReference type="EMBL" id="KAB0303639.1"/>
    </source>
</evidence>
<proteinExistence type="predicted"/>
<evidence type="ECO:0000313" key="5">
    <source>
        <dbReference type="Proteomes" id="UP000326687"/>
    </source>
</evidence>
<feature type="compositionally biased region" description="Basic and acidic residues" evidence="1">
    <location>
        <begin position="449"/>
        <end position="467"/>
    </location>
</feature>
<organism evidence="4 5">
    <name type="scientific">Vibrio fortis</name>
    <dbReference type="NCBI Taxonomy" id="212667"/>
    <lineage>
        <taxon>Bacteria</taxon>
        <taxon>Pseudomonadati</taxon>
        <taxon>Pseudomonadota</taxon>
        <taxon>Gammaproteobacteria</taxon>
        <taxon>Vibrionales</taxon>
        <taxon>Vibrionaceae</taxon>
        <taxon>Vibrio</taxon>
    </lineage>
</organism>
<dbReference type="Gene3D" id="1.25.40.10">
    <property type="entry name" value="Tetratricopeptide repeat domain"/>
    <property type="match status" value="1"/>
</dbReference>
<sequence>MFENFHFIRPLWLLLLIPFMLVVIVNWKNNYKKKEWVTHIPKHLSDVLQVGQNSRGRSLPIQILGVVGVIAIVIASGPSWYRQASPFAEDTTPLVVVLDVSESMMQKDLAPSRLYRAKQKLASLIELQGKGKTALVVFSGSAHLAMPLTQDIEVFKPLLEAIDPSVMPRSGKFAQYTLPIIDDIIPRNSVAATVLLATDAVSEQGLSVYRRYFKEKGYQLIVYGIGNPNVDTELPVETNNLSRLTGDVDGEFVLFSINDEDILTISENITAYAELSTNRAEPWFDAGYPLVWVILILYLLWFRKGWLVQWSVLWLTVICSVYSPETSASEYSFLDLWLTKDQQGALHYQQEEYLDAAKDFETELLKAGAYYQAGEYQSAQQFYLRSDTLQGHLGAAACLTQQKDFVAARSLYQNILIQYPDSQEAKINLKVVEDVIAYIDKFSEGQSKSNERNSSRELGDKPQRSEGVKQQVQSDQIIEEPLTAEEILNNPDANEKWIKRVQSDLSVYLAKKFSLQYQNGQSTKAEWTNDTE</sequence>
<dbReference type="Proteomes" id="UP000326687">
    <property type="component" value="Unassembled WGS sequence"/>
</dbReference>
<dbReference type="InterPro" id="IPR050768">
    <property type="entry name" value="UPF0353/GerABKA_families"/>
</dbReference>
<evidence type="ECO:0000256" key="2">
    <source>
        <dbReference type="SAM" id="Phobius"/>
    </source>
</evidence>
<feature type="transmembrane region" description="Helical" evidence="2">
    <location>
        <begin position="6"/>
        <end position="27"/>
    </location>
</feature>
<evidence type="ECO:0000259" key="3">
    <source>
        <dbReference type="PROSITE" id="PS50234"/>
    </source>
</evidence>
<dbReference type="PANTHER" id="PTHR22550:SF14">
    <property type="entry name" value="VWFA DOMAIN-CONTAINING PROTEIN"/>
    <property type="match status" value="1"/>
</dbReference>
<keyword evidence="2" id="KW-1133">Transmembrane helix</keyword>
<keyword evidence="2" id="KW-0812">Transmembrane</keyword>
<dbReference type="RefSeq" id="WP_150894580.1">
    <property type="nucleotide sequence ID" value="NZ_VXDD01000001.1"/>
</dbReference>
<feature type="domain" description="VWFA" evidence="3">
    <location>
        <begin position="93"/>
        <end position="275"/>
    </location>
</feature>
<dbReference type="Gene3D" id="3.40.50.410">
    <property type="entry name" value="von Willebrand factor, type A domain"/>
    <property type="match status" value="1"/>
</dbReference>
<feature type="transmembrane region" description="Helical" evidence="2">
    <location>
        <begin position="61"/>
        <end position="81"/>
    </location>
</feature>
<comment type="caution">
    <text evidence="4">The sequence shown here is derived from an EMBL/GenBank/DDBJ whole genome shotgun (WGS) entry which is preliminary data.</text>
</comment>
<dbReference type="SUPFAM" id="SSF48452">
    <property type="entry name" value="TPR-like"/>
    <property type="match status" value="1"/>
</dbReference>
<dbReference type="Pfam" id="PF13519">
    <property type="entry name" value="VWA_2"/>
    <property type="match status" value="1"/>
</dbReference>
<dbReference type="AlphaFoldDB" id="A0A5N3SAD9"/>
<dbReference type="SUPFAM" id="SSF53300">
    <property type="entry name" value="vWA-like"/>
    <property type="match status" value="1"/>
</dbReference>
<dbReference type="InterPro" id="IPR036465">
    <property type="entry name" value="vWFA_dom_sf"/>
</dbReference>
<evidence type="ECO:0000256" key="1">
    <source>
        <dbReference type="SAM" id="MobiDB-lite"/>
    </source>
</evidence>
<keyword evidence="2" id="KW-0472">Membrane</keyword>
<accession>A0A5N3SAD9</accession>
<protein>
    <submittedName>
        <fullName evidence="4">VWA domain-containing protein</fullName>
    </submittedName>
</protein>